<dbReference type="InterPro" id="IPR029058">
    <property type="entry name" value="AB_hydrolase_fold"/>
</dbReference>
<dbReference type="Proteomes" id="UP001432027">
    <property type="component" value="Unassembled WGS sequence"/>
</dbReference>
<proteinExistence type="predicted"/>
<feature type="domain" description="Carboxylesterase type B" evidence="1">
    <location>
        <begin position="12"/>
        <end position="99"/>
    </location>
</feature>
<sequence>ILPESTYSSEFPVITTSYGSLRGYPFTAQDGTEAQIFKKIPFASAPIRDLRWKKPEPPQPWNQTLDNTFFGPACPQKTLLYAGPVTGFSEDCLHLNVYT</sequence>
<feature type="non-terminal residue" evidence="2">
    <location>
        <position position="1"/>
    </location>
</feature>
<feature type="non-terminal residue" evidence="2">
    <location>
        <position position="99"/>
    </location>
</feature>
<evidence type="ECO:0000313" key="2">
    <source>
        <dbReference type="EMBL" id="GMT05981.1"/>
    </source>
</evidence>
<evidence type="ECO:0000313" key="3">
    <source>
        <dbReference type="Proteomes" id="UP001432027"/>
    </source>
</evidence>
<organism evidence="2 3">
    <name type="scientific">Pristionchus entomophagus</name>
    <dbReference type="NCBI Taxonomy" id="358040"/>
    <lineage>
        <taxon>Eukaryota</taxon>
        <taxon>Metazoa</taxon>
        <taxon>Ecdysozoa</taxon>
        <taxon>Nematoda</taxon>
        <taxon>Chromadorea</taxon>
        <taxon>Rhabditida</taxon>
        <taxon>Rhabditina</taxon>
        <taxon>Diplogasteromorpha</taxon>
        <taxon>Diplogasteroidea</taxon>
        <taxon>Neodiplogasteridae</taxon>
        <taxon>Pristionchus</taxon>
    </lineage>
</organism>
<keyword evidence="3" id="KW-1185">Reference proteome</keyword>
<protein>
    <recommendedName>
        <fullName evidence="1">Carboxylesterase type B domain-containing protein</fullName>
    </recommendedName>
</protein>
<dbReference type="PANTHER" id="PTHR45580:SF6">
    <property type="entry name" value="CARBOXYLESTERASE TYPE B DOMAIN-CONTAINING PROTEIN"/>
    <property type="match status" value="1"/>
</dbReference>
<dbReference type="PANTHER" id="PTHR45580">
    <property type="entry name" value="PROTEIN CBG05369"/>
    <property type="match status" value="1"/>
</dbReference>
<dbReference type="EMBL" id="BTSX01000006">
    <property type="protein sequence ID" value="GMT05981.1"/>
    <property type="molecule type" value="Genomic_DNA"/>
</dbReference>
<name>A0AAV5UG26_9BILA</name>
<reference evidence="2" key="1">
    <citation type="submission" date="2023-10" db="EMBL/GenBank/DDBJ databases">
        <title>Genome assembly of Pristionchus species.</title>
        <authorList>
            <person name="Yoshida K."/>
            <person name="Sommer R.J."/>
        </authorList>
    </citation>
    <scope>NUCLEOTIDE SEQUENCE</scope>
    <source>
        <strain evidence="2">RS0144</strain>
    </source>
</reference>
<comment type="caution">
    <text evidence="2">The sequence shown here is derived from an EMBL/GenBank/DDBJ whole genome shotgun (WGS) entry which is preliminary data.</text>
</comment>
<gene>
    <name evidence="2" type="ORF">PENTCL1PPCAC_28155</name>
</gene>
<dbReference type="Gene3D" id="3.40.50.1820">
    <property type="entry name" value="alpha/beta hydrolase"/>
    <property type="match status" value="1"/>
</dbReference>
<dbReference type="SUPFAM" id="SSF53474">
    <property type="entry name" value="alpha/beta-Hydrolases"/>
    <property type="match status" value="1"/>
</dbReference>
<evidence type="ECO:0000259" key="1">
    <source>
        <dbReference type="Pfam" id="PF00135"/>
    </source>
</evidence>
<dbReference type="AlphaFoldDB" id="A0AAV5UG26"/>
<dbReference type="Pfam" id="PF00135">
    <property type="entry name" value="COesterase"/>
    <property type="match status" value="1"/>
</dbReference>
<accession>A0AAV5UG26</accession>
<dbReference type="InterPro" id="IPR002018">
    <property type="entry name" value="CarbesteraseB"/>
</dbReference>